<dbReference type="Pfam" id="PF11162">
    <property type="entry name" value="DUF2946"/>
    <property type="match status" value="1"/>
</dbReference>
<dbReference type="Proteomes" id="UP000648984">
    <property type="component" value="Unassembled WGS sequence"/>
</dbReference>
<proteinExistence type="predicted"/>
<dbReference type="RefSeq" id="WP_169260689.1">
    <property type="nucleotide sequence ID" value="NZ_WTVQ01000018.1"/>
</dbReference>
<dbReference type="InterPro" id="IPR021333">
    <property type="entry name" value="DUF2946"/>
</dbReference>
<accession>A0ABX1QDQ9</accession>
<evidence type="ECO:0000313" key="1">
    <source>
        <dbReference type="EMBL" id="NMG75541.1"/>
    </source>
</evidence>
<comment type="caution">
    <text evidence="1">The sequence shown here is derived from an EMBL/GenBank/DDBJ whole genome shotgun (WGS) entry which is preliminary data.</text>
</comment>
<sequence length="130" mass="13616">MQIRRTTRSLTAWIALFAILLAAIGPALSHTLSLLGDGAGWVEVCTVAGTKLVAVDGSGEKGKAGDVDLFPSERCAFCSTHVAVPALPSVGVMPFVLKSSSAEFPSLYFHAPRPMFAWAAAHPRAPPVLS</sequence>
<dbReference type="EMBL" id="WTVQ01000018">
    <property type="protein sequence ID" value="NMG75541.1"/>
    <property type="molecule type" value="Genomic_DNA"/>
</dbReference>
<evidence type="ECO:0000313" key="2">
    <source>
        <dbReference type="Proteomes" id="UP000648984"/>
    </source>
</evidence>
<name>A0ABX1QDQ9_9RHOO</name>
<keyword evidence="2" id="KW-1185">Reference proteome</keyword>
<protein>
    <submittedName>
        <fullName evidence="1">DUF2946 domain-containing protein</fullName>
    </submittedName>
</protein>
<organism evidence="1 2">
    <name type="scientific">Aromatoleum diolicum</name>
    <dbReference type="NCBI Taxonomy" id="75796"/>
    <lineage>
        <taxon>Bacteria</taxon>
        <taxon>Pseudomonadati</taxon>
        <taxon>Pseudomonadota</taxon>
        <taxon>Betaproteobacteria</taxon>
        <taxon>Rhodocyclales</taxon>
        <taxon>Rhodocyclaceae</taxon>
        <taxon>Aromatoleum</taxon>
    </lineage>
</organism>
<gene>
    <name evidence="1" type="ORF">GPA25_12310</name>
</gene>
<reference evidence="1 2" key="1">
    <citation type="submission" date="2019-12" db="EMBL/GenBank/DDBJ databases">
        <title>Comparative genomics gives insights into the taxonomy of the Azoarcus-Aromatoleum group and reveals separate origins of nif in the plant-associated Azoarcus and non-plant-associated Aromatoleum sub-groups.</title>
        <authorList>
            <person name="Lafos M."/>
            <person name="Maluk M."/>
            <person name="Batista M."/>
            <person name="Junghare M."/>
            <person name="Carmona M."/>
            <person name="Faoro H."/>
            <person name="Cruz L.M."/>
            <person name="Battistoni F."/>
            <person name="De Souza E."/>
            <person name="Pedrosa F."/>
            <person name="Chen W.-M."/>
            <person name="Poole P.S."/>
            <person name="Dixon R.A."/>
            <person name="James E.K."/>
        </authorList>
    </citation>
    <scope>NUCLEOTIDE SEQUENCE [LARGE SCALE GENOMIC DNA]</scope>
    <source>
        <strain evidence="1 2">22Lin</strain>
    </source>
</reference>